<dbReference type="Proteomes" id="UP000179129">
    <property type="component" value="Unassembled WGS sequence"/>
</dbReference>
<keyword evidence="2" id="KW-0663">Pyridoxal phosphate</keyword>
<dbReference type="InterPro" id="IPR000192">
    <property type="entry name" value="Aminotrans_V_dom"/>
</dbReference>
<dbReference type="InterPro" id="IPR015424">
    <property type="entry name" value="PyrdxlP-dep_Trfase"/>
</dbReference>
<dbReference type="SUPFAM" id="SSF53383">
    <property type="entry name" value="PLP-dependent transferases"/>
    <property type="match status" value="1"/>
</dbReference>
<dbReference type="InterPro" id="IPR015421">
    <property type="entry name" value="PyrdxlP-dep_Trfase_major"/>
</dbReference>
<feature type="domain" description="Aminotransferase class V" evidence="5">
    <location>
        <begin position="18"/>
        <end position="377"/>
    </location>
</feature>
<dbReference type="AlphaFoldDB" id="A0A1F5YLK0"/>
<dbReference type="PROSITE" id="PS00595">
    <property type="entry name" value="AA_TRANSFER_CLASS_5"/>
    <property type="match status" value="1"/>
</dbReference>
<dbReference type="PANTHER" id="PTHR43586">
    <property type="entry name" value="CYSTEINE DESULFURASE"/>
    <property type="match status" value="1"/>
</dbReference>
<reference evidence="6 7" key="1">
    <citation type="journal article" date="2016" name="Nat. Commun.">
        <title>Thousands of microbial genomes shed light on interconnected biogeochemical processes in an aquifer system.</title>
        <authorList>
            <person name="Anantharaman K."/>
            <person name="Brown C.T."/>
            <person name="Hug L.A."/>
            <person name="Sharon I."/>
            <person name="Castelle C.J."/>
            <person name="Probst A.J."/>
            <person name="Thomas B.C."/>
            <person name="Singh A."/>
            <person name="Wilkins M.J."/>
            <person name="Karaoz U."/>
            <person name="Brodie E.L."/>
            <person name="Williams K.H."/>
            <person name="Hubbard S.S."/>
            <person name="Banfield J.F."/>
        </authorList>
    </citation>
    <scope>NUCLEOTIDE SEQUENCE [LARGE SCALE GENOMIC DNA]</scope>
</reference>
<dbReference type="Gene3D" id="3.40.640.10">
    <property type="entry name" value="Type I PLP-dependent aspartate aminotransferase-like (Major domain)"/>
    <property type="match status" value="1"/>
</dbReference>
<dbReference type="Gene3D" id="3.90.1150.10">
    <property type="entry name" value="Aspartate Aminotransferase, domain 1"/>
    <property type="match status" value="1"/>
</dbReference>
<dbReference type="InterPro" id="IPR020578">
    <property type="entry name" value="Aminotrans_V_PyrdxlP_BS"/>
</dbReference>
<dbReference type="STRING" id="1817867.A3F83_15810"/>
<dbReference type="Pfam" id="PF00266">
    <property type="entry name" value="Aminotran_5"/>
    <property type="match status" value="1"/>
</dbReference>
<evidence type="ECO:0000256" key="4">
    <source>
        <dbReference type="RuleBase" id="RU004504"/>
    </source>
</evidence>
<gene>
    <name evidence="6" type="ORF">A3F83_15810</name>
</gene>
<comment type="cofactor">
    <cofactor evidence="1 4">
        <name>pyridoxal 5'-phosphate</name>
        <dbReference type="ChEBI" id="CHEBI:597326"/>
    </cofactor>
</comment>
<dbReference type="InterPro" id="IPR015422">
    <property type="entry name" value="PyrdxlP-dep_Trfase_small"/>
</dbReference>
<dbReference type="PANTHER" id="PTHR43586:SF15">
    <property type="entry name" value="BLR3095 PROTEIN"/>
    <property type="match status" value="1"/>
</dbReference>
<evidence type="ECO:0000256" key="3">
    <source>
        <dbReference type="RuleBase" id="RU004075"/>
    </source>
</evidence>
<evidence type="ECO:0000313" key="7">
    <source>
        <dbReference type="Proteomes" id="UP000179129"/>
    </source>
</evidence>
<organism evidence="6 7">
    <name type="scientific">Candidatus Glassbacteria bacterium RIFCSPLOWO2_12_FULL_58_11</name>
    <dbReference type="NCBI Taxonomy" id="1817867"/>
    <lineage>
        <taxon>Bacteria</taxon>
        <taxon>Candidatus Glassiibacteriota</taxon>
    </lineage>
</organism>
<accession>A0A1F5YLK0</accession>
<comment type="caution">
    <text evidence="6">The sequence shown here is derived from an EMBL/GenBank/DDBJ whole genome shotgun (WGS) entry which is preliminary data.</text>
</comment>
<evidence type="ECO:0000313" key="6">
    <source>
        <dbReference type="EMBL" id="OGG01060.1"/>
    </source>
</evidence>
<protein>
    <recommendedName>
        <fullName evidence="5">Aminotransferase class V domain-containing protein</fullName>
    </recommendedName>
</protein>
<evidence type="ECO:0000256" key="2">
    <source>
        <dbReference type="ARBA" id="ARBA00022898"/>
    </source>
</evidence>
<dbReference type="EMBL" id="MFIX01000227">
    <property type="protein sequence ID" value="OGG01060.1"/>
    <property type="molecule type" value="Genomic_DNA"/>
</dbReference>
<evidence type="ECO:0000259" key="5">
    <source>
        <dbReference type="Pfam" id="PF00266"/>
    </source>
</evidence>
<name>A0A1F5YLK0_9BACT</name>
<sequence>MDKFAEIRTLFPATETGVYMNNAAVAPVPPFISREALLVWEDYAAHGGANGNQWLKRVEEARAALAKLAGGTAEEIFFTKNTSEGLVIAANSLPWRKGDNVVSLRGEFPAVTVPLHLLASRGVELRLVDPQKDNSYQIEDIEAALDRSTRMLMVSFVEFHTGFRNDLKALGALCHERDIFFAVDGVQGVGALRTAVRDWQVDLFSAGGHKWLLAGEGIGFCYIRKEYLEELDPLACSWLSVEEPLEFLRHDIGLAPFDRPLRQDAQRFEGGTLNIAGIMALGKSVETLLELGPENIERHIFKLGALAAEGLERKGYQVISPRKEGQRSGITCFRSRTRDNRQVLVDLRRQKFGLGFPCGSIRLSPHYYNNEQDIEALLAALPED</sequence>
<proteinExistence type="inferred from homology"/>
<comment type="similarity">
    <text evidence="3">Belongs to the class-V pyridoxal-phosphate-dependent aminotransferase family.</text>
</comment>
<evidence type="ECO:0000256" key="1">
    <source>
        <dbReference type="ARBA" id="ARBA00001933"/>
    </source>
</evidence>